<feature type="chain" id="PRO_5016838296" evidence="7">
    <location>
        <begin position="22"/>
        <end position="650"/>
    </location>
</feature>
<keyword evidence="5" id="KW-0574">Periplasm</keyword>
<gene>
    <name evidence="9" type="ORF">SAMN05661053_0860</name>
</gene>
<comment type="subcellular location">
    <subcellularLocation>
        <location evidence="1">Periplasm</location>
    </subcellularLocation>
</comment>
<dbReference type="Pfam" id="PF16822">
    <property type="entry name" value="ALGX"/>
    <property type="match status" value="1"/>
</dbReference>
<evidence type="ECO:0000259" key="8">
    <source>
        <dbReference type="Pfam" id="PF16822"/>
    </source>
</evidence>
<evidence type="ECO:0000313" key="10">
    <source>
        <dbReference type="Proteomes" id="UP000255423"/>
    </source>
</evidence>
<dbReference type="Proteomes" id="UP000255423">
    <property type="component" value="Unassembled WGS sequence"/>
</dbReference>
<evidence type="ECO:0000256" key="4">
    <source>
        <dbReference type="ARBA" id="ARBA00022729"/>
    </source>
</evidence>
<evidence type="ECO:0000256" key="6">
    <source>
        <dbReference type="ARBA" id="ARBA00022841"/>
    </source>
</evidence>
<accession>A0A380RVN4</accession>
<organism evidence="9 10">
    <name type="scientific">Fibrobacter succinogenes</name>
    <name type="common">Bacteroides succinogenes</name>
    <dbReference type="NCBI Taxonomy" id="833"/>
    <lineage>
        <taxon>Bacteria</taxon>
        <taxon>Pseudomonadati</taxon>
        <taxon>Fibrobacterota</taxon>
        <taxon>Fibrobacteria</taxon>
        <taxon>Fibrobacterales</taxon>
        <taxon>Fibrobacteraceae</taxon>
        <taxon>Fibrobacter</taxon>
    </lineage>
</organism>
<dbReference type="UniPathway" id="UPA00286"/>
<dbReference type="RefSeq" id="WP_109572204.1">
    <property type="nucleotide sequence ID" value="NZ_UHJL01000001.1"/>
</dbReference>
<evidence type="ECO:0000256" key="3">
    <source>
        <dbReference type="ARBA" id="ARBA00022679"/>
    </source>
</evidence>
<dbReference type="GO" id="GO:0016740">
    <property type="term" value="F:transferase activity"/>
    <property type="evidence" value="ECO:0007669"/>
    <property type="project" value="UniProtKB-KW"/>
</dbReference>
<dbReference type="AlphaFoldDB" id="A0A380RVN4"/>
<reference evidence="9 10" key="1">
    <citation type="submission" date="2017-08" db="EMBL/GenBank/DDBJ databases">
        <authorList>
            <person name="de Groot N.N."/>
        </authorList>
    </citation>
    <scope>NUCLEOTIDE SEQUENCE [LARGE SCALE GENOMIC DNA]</scope>
    <source>
        <strain evidence="9 10">HM2</strain>
    </source>
</reference>
<dbReference type="GO" id="GO:0042121">
    <property type="term" value="P:alginic acid biosynthetic process"/>
    <property type="evidence" value="ECO:0007669"/>
    <property type="project" value="UniProtKB-UniPathway"/>
</dbReference>
<evidence type="ECO:0000256" key="5">
    <source>
        <dbReference type="ARBA" id="ARBA00022764"/>
    </source>
</evidence>
<dbReference type="InterPro" id="IPR031811">
    <property type="entry name" value="ALGX/ALGJ_SGNH-like"/>
</dbReference>
<feature type="signal peptide" evidence="7">
    <location>
        <begin position="1"/>
        <end position="21"/>
    </location>
</feature>
<keyword evidence="6" id="KW-0016">Alginate biosynthesis</keyword>
<protein>
    <submittedName>
        <fullName evidence="9">SGNH hydrolase-like domain-containing protein, acetyltransferase AlgX</fullName>
    </submittedName>
</protein>
<dbReference type="GO" id="GO:0042597">
    <property type="term" value="C:periplasmic space"/>
    <property type="evidence" value="ECO:0007669"/>
    <property type="project" value="UniProtKB-SubCell"/>
</dbReference>
<evidence type="ECO:0000256" key="2">
    <source>
        <dbReference type="ARBA" id="ARBA00005182"/>
    </source>
</evidence>
<dbReference type="EMBL" id="UHJL01000001">
    <property type="protein sequence ID" value="SUQ19620.1"/>
    <property type="molecule type" value="Genomic_DNA"/>
</dbReference>
<dbReference type="GO" id="GO:0016787">
    <property type="term" value="F:hydrolase activity"/>
    <property type="evidence" value="ECO:0007669"/>
    <property type="project" value="UniProtKB-KW"/>
</dbReference>
<dbReference type="PROSITE" id="PS51257">
    <property type="entry name" value="PROKAR_LIPOPROTEIN"/>
    <property type="match status" value="1"/>
</dbReference>
<comment type="pathway">
    <text evidence="2">Glycan biosynthesis; alginate biosynthesis.</text>
</comment>
<evidence type="ECO:0000256" key="1">
    <source>
        <dbReference type="ARBA" id="ARBA00004418"/>
    </source>
</evidence>
<name>A0A380RVN4_FIBSU</name>
<evidence type="ECO:0000313" key="9">
    <source>
        <dbReference type="EMBL" id="SUQ19620.1"/>
    </source>
</evidence>
<sequence>MKKLSLSLLSLAGLSAGMFLAASCAAPSVNPSVQANEAAPTIHVPVYAAPVTVFEMRVLDRDKQVRVVEKPTLAALDFAAYFANPIRMAGMDEKPENYTGKMANAKLEEFPFPMLDSISDYEPAAVAGVAPIAWEPFAKILYAQTGDDALAKALNEVEAVKWNEPDVFRAFQTVSRLWGVPGTGENQGKIEWWAEVMPAVWTGRTPFYGKLKVVSGGESAEVLNYYMTAEMNNEEAMNWARTLSSYWYPTLNTDLEQHTPGAIWENSSANRPFAVMRGNPMGSAMWVAFEVPAFRLTDEQLRAAAVADSLAAAGEVVPVNRTLDTSSYARLETLASMENSCPATPATKKFREALKKKLAKLPKEQNAWADNGMLWFRRNANYLVADKISGQDSLHNPLPRMVELKQYLDSMNIQLLVIPVPVKEEIYADKLVKGTPADLCVNVNGREFIREMLAAGIDVLDLYPSLMAARSGDDAPHYSYQRYDTHWALPGMLAAMEQLASRVTQYSWYADANPQPGSLVMKDTVVLREGDLVAHLPDKEKSKYAADTLAGMKIYKGDKPYKGGKNAPILLMGDSFTGVFESVDQKSGGPGSLLAYATGLDVQVLTSWGGGPGVRARLKKMKKDMLSKRLVIYMMTARDYWQSPMEWDGL</sequence>
<feature type="domain" description="AlgX/AlgJ SGNH hydrolase-like" evidence="8">
    <location>
        <begin position="390"/>
        <end position="612"/>
    </location>
</feature>
<keyword evidence="9" id="KW-0378">Hydrolase</keyword>
<evidence type="ECO:0000256" key="7">
    <source>
        <dbReference type="SAM" id="SignalP"/>
    </source>
</evidence>
<keyword evidence="3 9" id="KW-0808">Transferase</keyword>
<proteinExistence type="predicted"/>
<keyword evidence="4 7" id="KW-0732">Signal</keyword>